<name>A0A644XX14_9ZZZZ</name>
<dbReference type="AlphaFoldDB" id="A0A644XX14"/>
<evidence type="ECO:0000313" key="1">
    <source>
        <dbReference type="EMBL" id="MPM20211.1"/>
    </source>
</evidence>
<organism evidence="1">
    <name type="scientific">bioreactor metagenome</name>
    <dbReference type="NCBI Taxonomy" id="1076179"/>
    <lineage>
        <taxon>unclassified sequences</taxon>
        <taxon>metagenomes</taxon>
        <taxon>ecological metagenomes</taxon>
    </lineage>
</organism>
<reference evidence="1" key="1">
    <citation type="submission" date="2019-08" db="EMBL/GenBank/DDBJ databases">
        <authorList>
            <person name="Kucharzyk K."/>
            <person name="Murdoch R.W."/>
            <person name="Higgins S."/>
            <person name="Loffler F."/>
        </authorList>
    </citation>
    <scope>NUCLEOTIDE SEQUENCE</scope>
</reference>
<proteinExistence type="predicted"/>
<comment type="caution">
    <text evidence="1">The sequence shown here is derived from an EMBL/GenBank/DDBJ whole genome shotgun (WGS) entry which is preliminary data.</text>
</comment>
<sequence>MEEPAPFGVQPLVHVGAEVVPLGLQQVRGQKFAGVAVEVGQAGAHGGYGDAVSDGGRGHVPPGGKEVLHEILEVGVEDEVGEPGVPVEGFLDLPEEDAADDAPRPPDEGDAAVVELPVVGLRGRPEEGIPLGVGNDLGGKKGLPDFFQKFVPVAVEGGLFPGKFRGGGHPFVLHGGEAPGEDGLADEGEGNPFVQGRDAHPLACPLLPGGVEDLVHQGKTVHVFVGEDVPGDLDEVAVQVRLVEFPESFVHLAGSHAQHVPHEVVGFTDELHVAVLDAVVDHLDEVACPVGAHPFAAGGAVFNPGADGLEDVFDMGPGCGRPAGHHGGPLQGAFLSSADSGADIEQSLALHVGRPADGVGEVAVSSVDEDVSLFHEGQKVFDHFVHGLARLDHHHDLPGAFEARYQVLEEKGAENVLPLRPAFDKIGNLVRGTVEHGDGVSPGLHVHDEVFSHDRQADEADIRLFHGTAPFPFQFPPHARSGPYRFTRALPSQTLQTCSSLAGTAKS</sequence>
<dbReference type="EMBL" id="VSSQ01003333">
    <property type="protein sequence ID" value="MPM20211.1"/>
    <property type="molecule type" value="Genomic_DNA"/>
</dbReference>
<gene>
    <name evidence="1" type="ORF">SDC9_66640</name>
</gene>
<protein>
    <submittedName>
        <fullName evidence="1">Uncharacterized protein</fullName>
    </submittedName>
</protein>
<accession>A0A644XX14</accession>